<sequence length="48" mass="5212">MMSTCNRRTGEGDLPGMDLALRRDKDRAVRAIATVDGSAHPANKTELL</sequence>
<keyword evidence="2" id="KW-1185">Reference proteome</keyword>
<dbReference type="EMBL" id="DUZY01000003">
    <property type="protein sequence ID" value="DAD32498.1"/>
    <property type="molecule type" value="Genomic_DNA"/>
</dbReference>
<dbReference type="Proteomes" id="UP000607653">
    <property type="component" value="Unassembled WGS sequence"/>
</dbReference>
<proteinExistence type="predicted"/>
<gene>
    <name evidence="1" type="ORF">HUJ06_011349</name>
</gene>
<reference evidence="1 2" key="1">
    <citation type="journal article" date="2020" name="Mol. Biol. Evol.">
        <title>Distinct Expression and Methylation Patterns for Genes with Different Fates following a Single Whole-Genome Duplication in Flowering Plants.</title>
        <authorList>
            <person name="Shi T."/>
            <person name="Rahmani R.S."/>
            <person name="Gugger P.F."/>
            <person name="Wang M."/>
            <person name="Li H."/>
            <person name="Zhang Y."/>
            <person name="Li Z."/>
            <person name="Wang Q."/>
            <person name="Van de Peer Y."/>
            <person name="Marchal K."/>
            <person name="Chen J."/>
        </authorList>
    </citation>
    <scope>NUCLEOTIDE SEQUENCE [LARGE SCALE GENOMIC DNA]</scope>
    <source>
        <tissue evidence="1">Leaf</tissue>
    </source>
</reference>
<comment type="caution">
    <text evidence="1">The sequence shown here is derived from an EMBL/GenBank/DDBJ whole genome shotgun (WGS) entry which is preliminary data.</text>
</comment>
<organism evidence="1 2">
    <name type="scientific">Nelumbo nucifera</name>
    <name type="common">Sacred lotus</name>
    <dbReference type="NCBI Taxonomy" id="4432"/>
    <lineage>
        <taxon>Eukaryota</taxon>
        <taxon>Viridiplantae</taxon>
        <taxon>Streptophyta</taxon>
        <taxon>Embryophyta</taxon>
        <taxon>Tracheophyta</taxon>
        <taxon>Spermatophyta</taxon>
        <taxon>Magnoliopsida</taxon>
        <taxon>Proteales</taxon>
        <taxon>Nelumbonaceae</taxon>
        <taxon>Nelumbo</taxon>
    </lineage>
</organism>
<evidence type="ECO:0000313" key="1">
    <source>
        <dbReference type="EMBL" id="DAD32498.1"/>
    </source>
</evidence>
<evidence type="ECO:0000313" key="2">
    <source>
        <dbReference type="Proteomes" id="UP000607653"/>
    </source>
</evidence>
<dbReference type="AlphaFoldDB" id="A0A822YTE3"/>
<protein>
    <submittedName>
        <fullName evidence="1">Uncharacterized protein</fullName>
    </submittedName>
</protein>
<accession>A0A822YTE3</accession>
<name>A0A822YTE3_NELNU</name>